<accession>A0A835UFJ6</accession>
<feature type="repeat" description="PPR" evidence="2">
    <location>
        <begin position="5"/>
        <end position="39"/>
    </location>
</feature>
<dbReference type="OrthoDB" id="185373at2759"/>
<dbReference type="PANTHER" id="PTHR47926">
    <property type="entry name" value="PENTATRICOPEPTIDE REPEAT-CONTAINING PROTEIN"/>
    <property type="match status" value="1"/>
</dbReference>
<gene>
    <name evidence="3" type="ORF">HPP92_022333</name>
</gene>
<evidence type="ECO:0000313" key="4">
    <source>
        <dbReference type="Proteomes" id="UP000639772"/>
    </source>
</evidence>
<keyword evidence="1" id="KW-0677">Repeat</keyword>
<dbReference type="GO" id="GO:0003723">
    <property type="term" value="F:RNA binding"/>
    <property type="evidence" value="ECO:0007669"/>
    <property type="project" value="InterPro"/>
</dbReference>
<dbReference type="Proteomes" id="UP000639772">
    <property type="component" value="Chromosome 12"/>
</dbReference>
<evidence type="ECO:0008006" key="5">
    <source>
        <dbReference type="Google" id="ProtNLM"/>
    </source>
</evidence>
<comment type="caution">
    <text evidence="3">The sequence shown here is derived from an EMBL/GenBank/DDBJ whole genome shotgun (WGS) entry which is preliminary data.</text>
</comment>
<evidence type="ECO:0000313" key="3">
    <source>
        <dbReference type="EMBL" id="KAG0459205.1"/>
    </source>
</evidence>
<dbReference type="Pfam" id="PF01535">
    <property type="entry name" value="PPR"/>
    <property type="match status" value="1"/>
</dbReference>
<feature type="repeat" description="PPR" evidence="2">
    <location>
        <begin position="108"/>
        <end position="142"/>
    </location>
</feature>
<dbReference type="Pfam" id="PF13041">
    <property type="entry name" value="PPR_2"/>
    <property type="match status" value="2"/>
</dbReference>
<dbReference type="InterPro" id="IPR046960">
    <property type="entry name" value="PPR_At4g14850-like_plant"/>
</dbReference>
<sequence length="265" mass="29954">MPDRNPVSWTVLIGSYTRHGFAIEALELFRTMVSNGMQPDQFTFSSCLCASSAIASLKHGKQIHARLLRTRFNPNAIVLSSLIDMYSKCGDFEGCRRVFHNTSIRRRDVVIWNTVMSALGHHGHGREVIRLFEEMIRTGTRPDANTFVVLLTSCSHSGLVSEGLHFFESMHQQHGIVPEENHLVCLVDLLGRAGCFKEAMDWLCQKNIISLVQELGRHCLELVEYTGTHSLERKLPCYLVSWSLGHPMLPCHSLIYMQRMGIGSL</sequence>
<dbReference type="GO" id="GO:0009451">
    <property type="term" value="P:RNA modification"/>
    <property type="evidence" value="ECO:0007669"/>
    <property type="project" value="InterPro"/>
</dbReference>
<name>A0A835UFJ6_VANPL</name>
<protein>
    <recommendedName>
        <fullName evidence="5">Pentatricopeptide repeat-containing protein</fullName>
    </recommendedName>
</protein>
<dbReference type="InterPro" id="IPR011990">
    <property type="entry name" value="TPR-like_helical_dom_sf"/>
</dbReference>
<reference evidence="3 4" key="1">
    <citation type="journal article" date="2020" name="Nat. Food">
        <title>A phased Vanilla planifolia genome enables genetic improvement of flavour and production.</title>
        <authorList>
            <person name="Hasing T."/>
            <person name="Tang H."/>
            <person name="Brym M."/>
            <person name="Khazi F."/>
            <person name="Huang T."/>
            <person name="Chambers A.H."/>
        </authorList>
    </citation>
    <scope>NUCLEOTIDE SEQUENCE [LARGE SCALE GENOMIC DNA]</scope>
    <source>
        <tissue evidence="3">Leaf</tissue>
    </source>
</reference>
<dbReference type="FunFam" id="1.25.40.10:FF:000158">
    <property type="entry name" value="pentatricopeptide repeat-containing protein At2g33680"/>
    <property type="match status" value="1"/>
</dbReference>
<dbReference type="EMBL" id="JADCNM010000012">
    <property type="protein sequence ID" value="KAG0459205.1"/>
    <property type="molecule type" value="Genomic_DNA"/>
</dbReference>
<dbReference type="AlphaFoldDB" id="A0A835UFJ6"/>
<dbReference type="Gene3D" id="1.25.40.10">
    <property type="entry name" value="Tetratricopeptide repeat domain"/>
    <property type="match status" value="2"/>
</dbReference>
<organism evidence="3 4">
    <name type="scientific">Vanilla planifolia</name>
    <name type="common">Vanilla</name>
    <dbReference type="NCBI Taxonomy" id="51239"/>
    <lineage>
        <taxon>Eukaryota</taxon>
        <taxon>Viridiplantae</taxon>
        <taxon>Streptophyta</taxon>
        <taxon>Embryophyta</taxon>
        <taxon>Tracheophyta</taxon>
        <taxon>Spermatophyta</taxon>
        <taxon>Magnoliopsida</taxon>
        <taxon>Liliopsida</taxon>
        <taxon>Asparagales</taxon>
        <taxon>Orchidaceae</taxon>
        <taxon>Vanilloideae</taxon>
        <taxon>Vanilleae</taxon>
        <taxon>Vanilla</taxon>
    </lineage>
</organism>
<evidence type="ECO:0000256" key="2">
    <source>
        <dbReference type="PROSITE-ProRule" id="PRU00708"/>
    </source>
</evidence>
<evidence type="ECO:0000256" key="1">
    <source>
        <dbReference type="ARBA" id="ARBA00022737"/>
    </source>
</evidence>
<dbReference type="NCBIfam" id="TIGR00756">
    <property type="entry name" value="PPR"/>
    <property type="match status" value="3"/>
</dbReference>
<dbReference type="InterPro" id="IPR002885">
    <property type="entry name" value="PPR_rpt"/>
</dbReference>
<dbReference type="PROSITE" id="PS51375">
    <property type="entry name" value="PPR"/>
    <property type="match status" value="2"/>
</dbReference>
<proteinExistence type="predicted"/>
<dbReference type="GO" id="GO:0099402">
    <property type="term" value="P:plant organ development"/>
    <property type="evidence" value="ECO:0007669"/>
    <property type="project" value="UniProtKB-ARBA"/>
</dbReference>
<dbReference type="PANTHER" id="PTHR47926:SF465">
    <property type="entry name" value="PENTATRICOPEPTIDE REPEAT (PPR-LIKE) SUPERFAMILY PROTEIN"/>
    <property type="match status" value="1"/>
</dbReference>